<feature type="transmembrane region" description="Helical" evidence="1">
    <location>
        <begin position="83"/>
        <end position="102"/>
    </location>
</feature>
<sequence length="104" mass="11973">ERIASMTQEGKDNLLVQICKKHPNMVFEVVNCSSTIQDQEDFDLVVLDEVVLLVAQMYRQDVLAIEEDNDYNRGKRPAAYRQFILWTYLVLGIDVSFQAVVYGV</sequence>
<accession>A0AAE0RXR4</accession>
<name>A0AAE0RXR4_9BIVA</name>
<dbReference type="Proteomes" id="UP001195483">
    <property type="component" value="Unassembled WGS sequence"/>
</dbReference>
<keyword evidence="1" id="KW-1133">Transmembrane helix</keyword>
<dbReference type="PANTHER" id="PTHR36981">
    <property type="entry name" value="ZGC:195170"/>
    <property type="match status" value="1"/>
</dbReference>
<comment type="caution">
    <text evidence="2">The sequence shown here is derived from an EMBL/GenBank/DDBJ whole genome shotgun (WGS) entry which is preliminary data.</text>
</comment>
<dbReference type="AlphaFoldDB" id="A0AAE0RXR4"/>
<keyword evidence="1" id="KW-0472">Membrane</keyword>
<keyword evidence="1" id="KW-0812">Transmembrane</keyword>
<feature type="non-terminal residue" evidence="2">
    <location>
        <position position="1"/>
    </location>
</feature>
<protein>
    <submittedName>
        <fullName evidence="2">Uncharacterized protein</fullName>
    </submittedName>
</protein>
<proteinExistence type="predicted"/>
<evidence type="ECO:0000256" key="1">
    <source>
        <dbReference type="SAM" id="Phobius"/>
    </source>
</evidence>
<dbReference type="EMBL" id="JAEAOA010001351">
    <property type="protein sequence ID" value="KAK3581662.1"/>
    <property type="molecule type" value="Genomic_DNA"/>
</dbReference>
<reference evidence="2" key="1">
    <citation type="journal article" date="2021" name="Genome Biol. Evol.">
        <title>A High-Quality Reference Genome for a Parasitic Bivalve with Doubly Uniparental Inheritance (Bivalvia: Unionida).</title>
        <authorList>
            <person name="Smith C.H."/>
        </authorList>
    </citation>
    <scope>NUCLEOTIDE SEQUENCE</scope>
    <source>
        <strain evidence="2">CHS0354</strain>
    </source>
</reference>
<reference evidence="2" key="3">
    <citation type="submission" date="2023-05" db="EMBL/GenBank/DDBJ databases">
        <authorList>
            <person name="Smith C.H."/>
        </authorList>
    </citation>
    <scope>NUCLEOTIDE SEQUENCE</scope>
    <source>
        <strain evidence="2">CHS0354</strain>
        <tissue evidence="2">Mantle</tissue>
    </source>
</reference>
<evidence type="ECO:0000313" key="3">
    <source>
        <dbReference type="Proteomes" id="UP001195483"/>
    </source>
</evidence>
<keyword evidence="3" id="KW-1185">Reference proteome</keyword>
<dbReference type="PANTHER" id="PTHR36981:SF3">
    <property type="entry name" value="UBIQUITIN-LIKE PROTEASE FAMILY PROFILE DOMAIN-CONTAINING PROTEIN"/>
    <property type="match status" value="1"/>
</dbReference>
<reference evidence="2" key="2">
    <citation type="journal article" date="2021" name="Genome Biol. Evol.">
        <title>Developing a high-quality reference genome for a parasitic bivalve with doubly uniparental inheritance (Bivalvia: Unionida).</title>
        <authorList>
            <person name="Smith C.H."/>
        </authorList>
    </citation>
    <scope>NUCLEOTIDE SEQUENCE</scope>
    <source>
        <strain evidence="2">CHS0354</strain>
        <tissue evidence="2">Mantle</tissue>
    </source>
</reference>
<evidence type="ECO:0000313" key="2">
    <source>
        <dbReference type="EMBL" id="KAK3581662.1"/>
    </source>
</evidence>
<organism evidence="2 3">
    <name type="scientific">Potamilus streckersoni</name>
    <dbReference type="NCBI Taxonomy" id="2493646"/>
    <lineage>
        <taxon>Eukaryota</taxon>
        <taxon>Metazoa</taxon>
        <taxon>Spiralia</taxon>
        <taxon>Lophotrochozoa</taxon>
        <taxon>Mollusca</taxon>
        <taxon>Bivalvia</taxon>
        <taxon>Autobranchia</taxon>
        <taxon>Heteroconchia</taxon>
        <taxon>Palaeoheterodonta</taxon>
        <taxon>Unionida</taxon>
        <taxon>Unionoidea</taxon>
        <taxon>Unionidae</taxon>
        <taxon>Ambleminae</taxon>
        <taxon>Lampsilini</taxon>
        <taxon>Potamilus</taxon>
    </lineage>
</organism>
<gene>
    <name evidence="2" type="ORF">CHS0354_022267</name>
</gene>